<dbReference type="PANTHER" id="PTHR33240:SF15">
    <property type="entry name" value="GAG-PRO-LIKE PROTEIN"/>
    <property type="match status" value="1"/>
</dbReference>
<comment type="caution">
    <text evidence="2">The sequence shown here is derived from an EMBL/GenBank/DDBJ whole genome shotgun (WGS) entry which is preliminary data.</text>
</comment>
<name>A0AAD8JC45_9APIA</name>
<feature type="compositionally biased region" description="Acidic residues" evidence="1">
    <location>
        <begin position="91"/>
        <end position="102"/>
    </location>
</feature>
<dbReference type="AlphaFoldDB" id="A0AAD8JC45"/>
<evidence type="ECO:0000313" key="3">
    <source>
        <dbReference type="Proteomes" id="UP001237642"/>
    </source>
</evidence>
<dbReference type="EMBL" id="JAUIZM010000002">
    <property type="protein sequence ID" value="KAK1400378.1"/>
    <property type="molecule type" value="Genomic_DNA"/>
</dbReference>
<keyword evidence="3" id="KW-1185">Reference proteome</keyword>
<reference evidence="2" key="2">
    <citation type="submission" date="2023-05" db="EMBL/GenBank/DDBJ databases">
        <authorList>
            <person name="Schelkunov M.I."/>
        </authorList>
    </citation>
    <scope>NUCLEOTIDE SEQUENCE</scope>
    <source>
        <strain evidence="2">Hsosn_3</strain>
        <tissue evidence="2">Leaf</tissue>
    </source>
</reference>
<reference evidence="2" key="1">
    <citation type="submission" date="2023-02" db="EMBL/GenBank/DDBJ databases">
        <title>Genome of toxic invasive species Heracleum sosnowskyi carries increased number of genes despite the absence of recent whole-genome duplications.</title>
        <authorList>
            <person name="Schelkunov M."/>
            <person name="Shtratnikova V."/>
            <person name="Makarenko M."/>
            <person name="Klepikova A."/>
            <person name="Omelchenko D."/>
            <person name="Novikova G."/>
            <person name="Obukhova E."/>
            <person name="Bogdanov V."/>
            <person name="Penin A."/>
            <person name="Logacheva M."/>
        </authorList>
    </citation>
    <scope>NUCLEOTIDE SEQUENCE</scope>
    <source>
        <strain evidence="2">Hsosn_3</strain>
        <tissue evidence="2">Leaf</tissue>
    </source>
</reference>
<protein>
    <submittedName>
        <fullName evidence="2">Uncharacterized protein</fullName>
    </submittedName>
</protein>
<accession>A0AAD8JC45</accession>
<feature type="compositionally biased region" description="Basic and acidic residues" evidence="1">
    <location>
        <begin position="264"/>
        <end position="277"/>
    </location>
</feature>
<gene>
    <name evidence="2" type="ORF">POM88_010241</name>
</gene>
<organism evidence="2 3">
    <name type="scientific">Heracleum sosnowskyi</name>
    <dbReference type="NCBI Taxonomy" id="360622"/>
    <lineage>
        <taxon>Eukaryota</taxon>
        <taxon>Viridiplantae</taxon>
        <taxon>Streptophyta</taxon>
        <taxon>Embryophyta</taxon>
        <taxon>Tracheophyta</taxon>
        <taxon>Spermatophyta</taxon>
        <taxon>Magnoliopsida</taxon>
        <taxon>eudicotyledons</taxon>
        <taxon>Gunneridae</taxon>
        <taxon>Pentapetalae</taxon>
        <taxon>asterids</taxon>
        <taxon>campanulids</taxon>
        <taxon>Apiales</taxon>
        <taxon>Apiaceae</taxon>
        <taxon>Apioideae</taxon>
        <taxon>apioid superclade</taxon>
        <taxon>Tordylieae</taxon>
        <taxon>Tordyliinae</taxon>
        <taxon>Heracleum</taxon>
    </lineage>
</organism>
<feature type="region of interest" description="Disordered" evidence="1">
    <location>
        <begin position="83"/>
        <end position="108"/>
    </location>
</feature>
<dbReference type="PANTHER" id="PTHR33240">
    <property type="entry name" value="OS08G0508500 PROTEIN"/>
    <property type="match status" value="1"/>
</dbReference>
<feature type="region of interest" description="Disordered" evidence="1">
    <location>
        <begin position="260"/>
        <end position="284"/>
    </location>
</feature>
<dbReference type="Proteomes" id="UP001237642">
    <property type="component" value="Unassembled WGS sequence"/>
</dbReference>
<sequence length="284" mass="31601">MIRLPLTLGEGSLSATQVFDFLVVDQPTHYNALLGRPVLKEVRIVTSIYHMSMKFPTPNGVGCIKGCQYDSRDCYSRMIRSSRKGSKGVEEDSDMPDFDQESTQETQASFKPPYASTNMVYTIEFLKEERLQDYEALARDGIPIFFLEAPPSVGGTADILKAKEVFQEDKAPLNQKHVVLMIKALPPNPFYEGIVEDASDDEVDQHSLRVKKGKMIIENGLVPLVEFPSELSEALSSQLPRKGEVVSVQEIGESSGITDVEFDLDPRLPENDKKIAPAEDTLSI</sequence>
<evidence type="ECO:0000256" key="1">
    <source>
        <dbReference type="SAM" id="MobiDB-lite"/>
    </source>
</evidence>
<proteinExistence type="predicted"/>
<evidence type="ECO:0000313" key="2">
    <source>
        <dbReference type="EMBL" id="KAK1400378.1"/>
    </source>
</evidence>